<evidence type="ECO:0000313" key="2">
    <source>
        <dbReference type="Proteomes" id="UP000020077"/>
    </source>
</evidence>
<proteinExistence type="predicted"/>
<evidence type="ECO:0000313" key="1">
    <source>
        <dbReference type="EMBL" id="KFB73404.1"/>
    </source>
</evidence>
<sequence length="139" mass="15877">MAGHEILGSHHVRQQLVELLHGFQVGRTASLAEFPGPQQSLRNSVLGHVLGKRIVVAAKIEHLLRKAQFEPENEIHHQHRTLHLPQLPIHFGMHGIANNHQRRRTLLQRVEKSVLAQNRQQVVDPGMQVGNDNRGERRR</sequence>
<dbReference type="Proteomes" id="UP000020077">
    <property type="component" value="Unassembled WGS sequence"/>
</dbReference>
<organism evidence="1 2">
    <name type="scientific">Candidatus Accumulibacter phosphatis</name>
    <dbReference type="NCBI Taxonomy" id="327160"/>
    <lineage>
        <taxon>Bacteria</taxon>
        <taxon>Pseudomonadati</taxon>
        <taxon>Pseudomonadota</taxon>
        <taxon>Betaproteobacteria</taxon>
        <taxon>Candidatus Accumulibacter</taxon>
    </lineage>
</organism>
<accession>A0A080M8E1</accession>
<gene>
    <name evidence="1" type="ORF">AW09_001345</name>
</gene>
<reference evidence="1 2" key="1">
    <citation type="submission" date="2014-02" db="EMBL/GenBank/DDBJ databases">
        <title>Expanding our view of genomic diversity in Candidatus Accumulibacter clades.</title>
        <authorList>
            <person name="Skennerton C.T."/>
            <person name="Barr J.J."/>
            <person name="Slater F.R."/>
            <person name="Bond P.L."/>
            <person name="Tyson G.W."/>
        </authorList>
    </citation>
    <scope>NUCLEOTIDE SEQUENCE [LARGE SCALE GENOMIC DNA]</scope>
    <source>
        <strain evidence="2">BA-91</strain>
    </source>
</reference>
<name>A0A080M8E1_9PROT</name>
<protein>
    <submittedName>
        <fullName evidence="1">Uncharacterized protein</fullName>
    </submittedName>
</protein>
<comment type="caution">
    <text evidence="1">The sequence shown here is derived from an EMBL/GenBank/DDBJ whole genome shotgun (WGS) entry which is preliminary data.</text>
</comment>
<dbReference type="AlphaFoldDB" id="A0A080M8E1"/>
<dbReference type="EMBL" id="JDVG02000229">
    <property type="protein sequence ID" value="KFB73404.1"/>
    <property type="molecule type" value="Genomic_DNA"/>
</dbReference>